<feature type="transmembrane region" description="Helical" evidence="2">
    <location>
        <begin position="184"/>
        <end position="202"/>
    </location>
</feature>
<dbReference type="Pfam" id="PF04854">
    <property type="entry name" value="DUF624"/>
    <property type="match status" value="1"/>
</dbReference>
<accession>A0A3A1V052</accession>
<keyword evidence="4" id="KW-1185">Reference proteome</keyword>
<feature type="region of interest" description="Disordered" evidence="1">
    <location>
        <begin position="242"/>
        <end position="269"/>
    </location>
</feature>
<proteinExistence type="predicted"/>
<gene>
    <name evidence="3" type="ORF">D3P08_07390</name>
</gene>
<dbReference type="Proteomes" id="UP000266482">
    <property type="component" value="Unassembled WGS sequence"/>
</dbReference>
<keyword evidence="2" id="KW-0472">Membrane</keyword>
<feature type="transmembrane region" description="Helical" evidence="2">
    <location>
        <begin position="21"/>
        <end position="43"/>
    </location>
</feature>
<sequence>MEPRGLMGGFYRISEWIMRLAVINLLWVVCSLPVIFILFTALFGLNPEDVETYGILPLLTLPAIVVAVLTPFLVFPATAAMFTVARKWVTGEADVPLFKTFFRGYKENYKQSMIGGILYTVLFALLVVNFFFYREEFSVISYIFLAFLVLVAASLFNFFSMLVHYHMKTFQLIKNALLITIGKPFRSLSNIIMIALVIVISWNFMKGFMFMFFTGSIIAFVSFWNFNIIYMKLQEQAEKMKQSEEEAAEEAAEMDREELVKDDYKDSNK</sequence>
<feature type="transmembrane region" description="Helical" evidence="2">
    <location>
        <begin position="208"/>
        <end position="230"/>
    </location>
</feature>
<evidence type="ECO:0000256" key="1">
    <source>
        <dbReference type="SAM" id="MobiDB-lite"/>
    </source>
</evidence>
<feature type="transmembrane region" description="Helical" evidence="2">
    <location>
        <begin position="139"/>
        <end position="163"/>
    </location>
</feature>
<dbReference type="InterPro" id="IPR006938">
    <property type="entry name" value="DUF624"/>
</dbReference>
<reference evidence="3 4" key="1">
    <citation type="submission" date="2018-09" db="EMBL/GenBank/DDBJ databases">
        <title>Paenibacillus aracenensis nov. sp. isolated from a cave in southern Spain.</title>
        <authorList>
            <person name="Jurado V."/>
            <person name="Gutierrez-Patricio S."/>
            <person name="Gonzalez-Pimentel J.L."/>
            <person name="Miller A.Z."/>
            <person name="Laiz L."/>
            <person name="Saiz-Jimenez C."/>
        </authorList>
    </citation>
    <scope>NUCLEOTIDE SEQUENCE [LARGE SCALE GENOMIC DNA]</scope>
    <source>
        <strain evidence="3 4">DSM 22867</strain>
    </source>
</reference>
<dbReference type="OrthoDB" id="2182676at2"/>
<evidence type="ECO:0000313" key="4">
    <source>
        <dbReference type="Proteomes" id="UP000266482"/>
    </source>
</evidence>
<feature type="transmembrane region" description="Helical" evidence="2">
    <location>
        <begin position="55"/>
        <end position="77"/>
    </location>
</feature>
<evidence type="ECO:0000256" key="2">
    <source>
        <dbReference type="SAM" id="Phobius"/>
    </source>
</evidence>
<evidence type="ECO:0000313" key="3">
    <source>
        <dbReference type="EMBL" id="RIX54067.1"/>
    </source>
</evidence>
<dbReference type="EMBL" id="QXQA01000003">
    <property type="protein sequence ID" value="RIX54067.1"/>
    <property type="molecule type" value="Genomic_DNA"/>
</dbReference>
<organism evidence="3 4">
    <name type="scientific">Paenibacillus nanensis</name>
    <dbReference type="NCBI Taxonomy" id="393251"/>
    <lineage>
        <taxon>Bacteria</taxon>
        <taxon>Bacillati</taxon>
        <taxon>Bacillota</taxon>
        <taxon>Bacilli</taxon>
        <taxon>Bacillales</taxon>
        <taxon>Paenibacillaceae</taxon>
        <taxon>Paenibacillus</taxon>
    </lineage>
</organism>
<comment type="caution">
    <text evidence="3">The sequence shown here is derived from an EMBL/GenBank/DDBJ whole genome shotgun (WGS) entry which is preliminary data.</text>
</comment>
<feature type="compositionally biased region" description="Basic and acidic residues" evidence="1">
    <location>
        <begin position="253"/>
        <end position="269"/>
    </location>
</feature>
<keyword evidence="2" id="KW-1133">Transmembrane helix</keyword>
<feature type="transmembrane region" description="Helical" evidence="2">
    <location>
        <begin position="113"/>
        <end position="133"/>
    </location>
</feature>
<name>A0A3A1V052_9BACL</name>
<dbReference type="AlphaFoldDB" id="A0A3A1V052"/>
<keyword evidence="2" id="KW-0812">Transmembrane</keyword>
<dbReference type="RefSeq" id="WP_119598858.1">
    <property type="nucleotide sequence ID" value="NZ_QXQA01000003.1"/>
</dbReference>
<protein>
    <submittedName>
        <fullName evidence="3">DUF624 domain-containing protein</fullName>
    </submittedName>
</protein>